<evidence type="ECO:0000313" key="11">
    <source>
        <dbReference type="EMBL" id="HIS92287.1"/>
    </source>
</evidence>
<dbReference type="GO" id="GO:0004747">
    <property type="term" value="F:ribokinase activity"/>
    <property type="evidence" value="ECO:0007669"/>
    <property type="project" value="UniProtKB-UniRule"/>
</dbReference>
<dbReference type="PANTHER" id="PTHR10584:SF166">
    <property type="entry name" value="RIBOKINASE"/>
    <property type="match status" value="1"/>
</dbReference>
<reference evidence="11" key="1">
    <citation type="submission" date="2020-10" db="EMBL/GenBank/DDBJ databases">
        <authorList>
            <person name="Gilroy R."/>
        </authorList>
    </citation>
    <scope>NUCLEOTIDE SEQUENCE</scope>
    <source>
        <strain evidence="11">13766</strain>
    </source>
</reference>
<evidence type="ECO:0000256" key="7">
    <source>
        <dbReference type="ARBA" id="ARBA00022958"/>
    </source>
</evidence>
<evidence type="ECO:0000256" key="8">
    <source>
        <dbReference type="ARBA" id="ARBA00023277"/>
    </source>
</evidence>
<feature type="binding site" evidence="9">
    <location>
        <begin position="10"/>
        <end position="12"/>
    </location>
    <ligand>
        <name>substrate</name>
    </ligand>
</feature>
<dbReference type="InterPro" id="IPR002139">
    <property type="entry name" value="Ribo/fructo_kinase"/>
</dbReference>
<dbReference type="GO" id="GO:0019303">
    <property type="term" value="P:D-ribose catabolic process"/>
    <property type="evidence" value="ECO:0007669"/>
    <property type="project" value="UniProtKB-UniRule"/>
</dbReference>
<comment type="caution">
    <text evidence="11">The sequence shown here is derived from an EMBL/GenBank/DDBJ whole genome shotgun (WGS) entry which is preliminary data.</text>
</comment>
<dbReference type="Pfam" id="PF00294">
    <property type="entry name" value="PfkB"/>
    <property type="match status" value="1"/>
</dbReference>
<feature type="binding site" evidence="9">
    <location>
        <position position="179"/>
    </location>
    <ligand>
        <name>ATP</name>
        <dbReference type="ChEBI" id="CHEBI:30616"/>
    </ligand>
</feature>
<dbReference type="Gene3D" id="3.40.1190.20">
    <property type="match status" value="1"/>
</dbReference>
<organism evidence="11 12">
    <name type="scientific">Candidatus Alectryocaccomicrobium excrementavium</name>
    <dbReference type="NCBI Taxonomy" id="2840668"/>
    <lineage>
        <taxon>Bacteria</taxon>
        <taxon>Bacillati</taxon>
        <taxon>Bacillota</taxon>
        <taxon>Clostridia</taxon>
        <taxon>Candidatus Alectryocaccomicrobium</taxon>
    </lineage>
</organism>
<dbReference type="GO" id="GO:0005737">
    <property type="term" value="C:cytoplasm"/>
    <property type="evidence" value="ECO:0007669"/>
    <property type="project" value="UniProtKB-SubCell"/>
</dbReference>
<dbReference type="GO" id="GO:0046872">
    <property type="term" value="F:metal ion binding"/>
    <property type="evidence" value="ECO:0007669"/>
    <property type="project" value="UniProtKB-KW"/>
</dbReference>
<keyword evidence="8 9" id="KW-0119">Carbohydrate metabolism</keyword>
<feature type="binding site" evidence="9">
    <location>
        <position position="136"/>
    </location>
    <ligand>
        <name>substrate</name>
    </ligand>
</feature>
<keyword evidence="3 9" id="KW-0547">Nucleotide-binding</keyword>
<dbReference type="EMBL" id="DVJN01000092">
    <property type="protein sequence ID" value="HIS92287.1"/>
    <property type="molecule type" value="Genomic_DNA"/>
</dbReference>
<dbReference type="InterPro" id="IPR029056">
    <property type="entry name" value="Ribokinase-like"/>
</dbReference>
<dbReference type="Proteomes" id="UP000824140">
    <property type="component" value="Unassembled WGS sequence"/>
</dbReference>
<sequence>MKVLNFGSLNIDHVYQVHHFVRAGETIGSNGYARHMGGKGFNQSVALARAGAEVYHAGCIGEDGGFLQAYLREAGADTAFLRTVDGPTGHAIIQVEPSGENCILLFGGANQQVEEAQIREVLSHFAAGDILLLQNEISGLAALLKEGAGRGMRIAINPAPMDGAILAADLAGVRWLIVNEGEGAALSGMADTQDILAALRKKYPHAAVVLTLGEKGAWYQDEKETCFVEAFHAGNAVDTTGAGDTFTGYFLAGMAAGAPVRRSMEIAARAAGIAVTRPGAAQAIPALQEVDPAGF</sequence>
<dbReference type="PRINTS" id="PR00990">
    <property type="entry name" value="RIBOKINASE"/>
</dbReference>
<feature type="binding site" evidence="9">
    <location>
        <position position="279"/>
    </location>
    <ligand>
        <name>K(+)</name>
        <dbReference type="ChEBI" id="CHEBI:29103"/>
    </ligand>
</feature>
<feature type="binding site" evidence="9">
    <location>
        <position position="240"/>
    </location>
    <ligand>
        <name>K(+)</name>
        <dbReference type="ChEBI" id="CHEBI:29103"/>
    </ligand>
</feature>
<feature type="domain" description="Carbohydrate kinase PfkB" evidence="10">
    <location>
        <begin position="3"/>
        <end position="285"/>
    </location>
</feature>
<dbReference type="AlphaFoldDB" id="A0A9D1FZJ2"/>
<feature type="binding site" evidence="9">
    <location>
        <begin position="211"/>
        <end position="216"/>
    </location>
    <ligand>
        <name>ATP</name>
        <dbReference type="ChEBI" id="CHEBI:30616"/>
    </ligand>
</feature>
<keyword evidence="2 9" id="KW-0479">Metal-binding</keyword>
<comment type="cofactor">
    <cofactor evidence="9">
        <name>Mg(2+)</name>
        <dbReference type="ChEBI" id="CHEBI:18420"/>
    </cofactor>
    <text evidence="9">Requires a divalent cation, most likely magnesium in vivo, as an electrophilic catalyst to aid phosphoryl group transfer. It is the chelate of the metal and the nucleotide that is the actual substrate.</text>
</comment>
<comment type="subunit">
    <text evidence="9">Homodimer.</text>
</comment>
<feature type="binding site" evidence="9">
    <location>
        <position position="277"/>
    </location>
    <ligand>
        <name>K(+)</name>
        <dbReference type="ChEBI" id="CHEBI:29103"/>
    </ligand>
</feature>
<keyword evidence="7 9" id="KW-0630">Potassium</keyword>
<accession>A0A9D1FZJ2</accession>
<feature type="active site" description="Proton acceptor" evidence="9">
    <location>
        <position position="244"/>
    </location>
</feature>
<comment type="caution">
    <text evidence="9">Lacks conserved residue(s) required for the propagation of feature annotation.</text>
</comment>
<keyword evidence="5 9" id="KW-0067">ATP-binding</keyword>
<evidence type="ECO:0000256" key="1">
    <source>
        <dbReference type="ARBA" id="ARBA00022679"/>
    </source>
</evidence>
<evidence type="ECO:0000256" key="2">
    <source>
        <dbReference type="ARBA" id="ARBA00022723"/>
    </source>
</evidence>
<dbReference type="PANTHER" id="PTHR10584">
    <property type="entry name" value="SUGAR KINASE"/>
    <property type="match status" value="1"/>
</dbReference>
<dbReference type="EC" id="2.7.1.15" evidence="9"/>
<name>A0A9D1FZJ2_9FIRM</name>
<evidence type="ECO:0000259" key="10">
    <source>
        <dbReference type="Pfam" id="PF00294"/>
    </source>
</evidence>
<feature type="binding site" evidence="9">
    <location>
        <position position="238"/>
    </location>
    <ligand>
        <name>K(+)</name>
        <dbReference type="ChEBI" id="CHEBI:29103"/>
    </ligand>
</feature>
<gene>
    <name evidence="9" type="primary">rbsK</name>
    <name evidence="11" type="ORF">IAA84_04640</name>
</gene>
<evidence type="ECO:0000256" key="6">
    <source>
        <dbReference type="ARBA" id="ARBA00022842"/>
    </source>
</evidence>
<evidence type="ECO:0000256" key="9">
    <source>
        <dbReference type="HAMAP-Rule" id="MF_01987"/>
    </source>
</evidence>
<comment type="catalytic activity">
    <reaction evidence="9">
        <text>D-ribose + ATP = D-ribose 5-phosphate + ADP + H(+)</text>
        <dbReference type="Rhea" id="RHEA:13697"/>
        <dbReference type="ChEBI" id="CHEBI:15378"/>
        <dbReference type="ChEBI" id="CHEBI:30616"/>
        <dbReference type="ChEBI" id="CHEBI:47013"/>
        <dbReference type="ChEBI" id="CHEBI:78346"/>
        <dbReference type="ChEBI" id="CHEBI:456216"/>
        <dbReference type="EC" id="2.7.1.15"/>
    </reaction>
</comment>
<dbReference type="InterPro" id="IPR011877">
    <property type="entry name" value="Ribokinase"/>
</dbReference>
<keyword evidence="6 9" id="KW-0460">Magnesium</keyword>
<evidence type="ECO:0000256" key="5">
    <source>
        <dbReference type="ARBA" id="ARBA00022840"/>
    </source>
</evidence>
<evidence type="ECO:0000256" key="3">
    <source>
        <dbReference type="ARBA" id="ARBA00022741"/>
    </source>
</evidence>
<keyword evidence="1 9" id="KW-0808">Transferase</keyword>
<dbReference type="HAMAP" id="MF_01987">
    <property type="entry name" value="Ribokinase"/>
    <property type="match status" value="1"/>
</dbReference>
<dbReference type="CDD" id="cd01174">
    <property type="entry name" value="ribokinase"/>
    <property type="match status" value="1"/>
</dbReference>
<dbReference type="InterPro" id="IPR011611">
    <property type="entry name" value="PfkB_dom"/>
</dbReference>
<keyword evidence="4 9" id="KW-0418">Kinase</keyword>
<comment type="activity regulation">
    <text evidence="9">Activated by a monovalent cation that binds near, but not in, the active site. The most likely occupant of the site in vivo is potassium. Ion binding induces a conformational change that may alter substrate affinity.</text>
</comment>
<keyword evidence="9" id="KW-0963">Cytoplasm</keyword>
<feature type="binding site" evidence="9">
    <location>
        <position position="274"/>
    </location>
    <ligand>
        <name>K(+)</name>
        <dbReference type="ChEBI" id="CHEBI:29103"/>
    </ligand>
</feature>
<protein>
    <recommendedName>
        <fullName evidence="9">Ribokinase</fullName>
        <shortName evidence="9">RK</shortName>
        <ecNumber evidence="9">2.7.1.15</ecNumber>
    </recommendedName>
</protein>
<feature type="binding site" evidence="9">
    <location>
        <begin position="38"/>
        <end position="42"/>
    </location>
    <ligand>
        <name>substrate</name>
    </ligand>
</feature>
<feature type="binding site" evidence="9">
    <location>
        <begin position="243"/>
        <end position="244"/>
    </location>
    <ligand>
        <name>ATP</name>
        <dbReference type="ChEBI" id="CHEBI:30616"/>
    </ligand>
</feature>
<comment type="pathway">
    <text evidence="9">Carbohydrate metabolism; D-ribose degradation; D-ribose 5-phosphate from beta-D-ribopyranose: step 2/2.</text>
</comment>
<dbReference type="GO" id="GO:0005524">
    <property type="term" value="F:ATP binding"/>
    <property type="evidence" value="ECO:0007669"/>
    <property type="project" value="UniProtKB-UniRule"/>
</dbReference>
<proteinExistence type="inferred from homology"/>
<dbReference type="SUPFAM" id="SSF53613">
    <property type="entry name" value="Ribokinase-like"/>
    <property type="match status" value="1"/>
</dbReference>
<comment type="function">
    <text evidence="9">Catalyzes the phosphorylation of ribose at O-5 in a reaction requiring ATP and magnesium. The resulting D-ribose-5-phosphate can then be used either for sythesis of nucleotides, histidine, and tryptophan, or as a component of the pentose phosphate pathway.</text>
</comment>
<evidence type="ECO:0000256" key="4">
    <source>
        <dbReference type="ARBA" id="ARBA00022777"/>
    </source>
</evidence>
<comment type="subcellular location">
    <subcellularLocation>
        <location evidence="9">Cytoplasm</location>
    </subcellularLocation>
</comment>
<feature type="binding site" evidence="9">
    <location>
        <position position="244"/>
    </location>
    <ligand>
        <name>substrate</name>
    </ligand>
</feature>
<evidence type="ECO:0000313" key="12">
    <source>
        <dbReference type="Proteomes" id="UP000824140"/>
    </source>
</evidence>
<reference evidence="11" key="2">
    <citation type="journal article" date="2021" name="PeerJ">
        <title>Extensive microbial diversity within the chicken gut microbiome revealed by metagenomics and culture.</title>
        <authorList>
            <person name="Gilroy R."/>
            <person name="Ravi A."/>
            <person name="Getino M."/>
            <person name="Pursley I."/>
            <person name="Horton D.L."/>
            <person name="Alikhan N.F."/>
            <person name="Baker D."/>
            <person name="Gharbi K."/>
            <person name="Hall N."/>
            <person name="Watson M."/>
            <person name="Adriaenssens E.M."/>
            <person name="Foster-Nyarko E."/>
            <person name="Jarju S."/>
            <person name="Secka A."/>
            <person name="Antonio M."/>
            <person name="Oren A."/>
            <person name="Chaudhuri R.R."/>
            <person name="La Ragione R."/>
            <person name="Hildebrand F."/>
            <person name="Pallen M.J."/>
        </authorList>
    </citation>
    <scope>NUCLEOTIDE SEQUENCE</scope>
    <source>
        <strain evidence="11">13766</strain>
    </source>
</reference>
<comment type="similarity">
    <text evidence="9">Belongs to the carbohydrate kinase PfkB family. Ribokinase subfamily.</text>
</comment>